<name>A0AA35R412_GEOBA</name>
<proteinExistence type="predicted"/>
<organism evidence="2 3">
    <name type="scientific">Geodia barretti</name>
    <name type="common">Barrett's horny sponge</name>
    <dbReference type="NCBI Taxonomy" id="519541"/>
    <lineage>
        <taxon>Eukaryota</taxon>
        <taxon>Metazoa</taxon>
        <taxon>Porifera</taxon>
        <taxon>Demospongiae</taxon>
        <taxon>Heteroscleromorpha</taxon>
        <taxon>Tetractinellida</taxon>
        <taxon>Astrophorina</taxon>
        <taxon>Geodiidae</taxon>
        <taxon>Geodia</taxon>
    </lineage>
</organism>
<reference evidence="2" key="1">
    <citation type="submission" date="2023-03" db="EMBL/GenBank/DDBJ databases">
        <authorList>
            <person name="Steffen K."/>
            <person name="Cardenas P."/>
        </authorList>
    </citation>
    <scope>NUCLEOTIDE SEQUENCE</scope>
</reference>
<dbReference type="InterPro" id="IPR006680">
    <property type="entry name" value="Amidohydro-rel"/>
</dbReference>
<dbReference type="EMBL" id="CASHTH010000522">
    <property type="protein sequence ID" value="CAI8003478.1"/>
    <property type="molecule type" value="Genomic_DNA"/>
</dbReference>
<dbReference type="Gene3D" id="3.20.20.140">
    <property type="entry name" value="Metal-dependent hydrolases"/>
    <property type="match status" value="1"/>
</dbReference>
<dbReference type="PANTHER" id="PTHR43668:SF2">
    <property type="entry name" value="ALLANTOINASE"/>
    <property type="match status" value="1"/>
</dbReference>
<protein>
    <submittedName>
        <fullName evidence="2">Allantoinase</fullName>
    </submittedName>
</protein>
<dbReference type="InterPro" id="IPR050138">
    <property type="entry name" value="DHOase/Allantoinase_Hydrolase"/>
</dbReference>
<evidence type="ECO:0000313" key="2">
    <source>
        <dbReference type="EMBL" id="CAI8003478.1"/>
    </source>
</evidence>
<dbReference type="GO" id="GO:0005737">
    <property type="term" value="C:cytoplasm"/>
    <property type="evidence" value="ECO:0007669"/>
    <property type="project" value="TreeGrafter"/>
</dbReference>
<comment type="caution">
    <text evidence="2">The sequence shown here is derived from an EMBL/GenBank/DDBJ whole genome shotgun (WGS) entry which is preliminary data.</text>
</comment>
<feature type="domain" description="Amidohydrolase-related" evidence="1">
    <location>
        <begin position="51"/>
        <end position="109"/>
    </location>
</feature>
<dbReference type="AlphaFoldDB" id="A0AA35R412"/>
<dbReference type="SUPFAM" id="SSF51556">
    <property type="entry name" value="Metallo-dependent hydrolases"/>
    <property type="match status" value="1"/>
</dbReference>
<dbReference type="SUPFAM" id="SSF51338">
    <property type="entry name" value="Composite domain of metallo-dependent hydrolases"/>
    <property type="match status" value="1"/>
</dbReference>
<gene>
    <name evidence="2" type="ORF">GBAR_LOCUS3658</name>
</gene>
<dbReference type="GO" id="GO:0006145">
    <property type="term" value="P:purine nucleobase catabolic process"/>
    <property type="evidence" value="ECO:0007669"/>
    <property type="project" value="TreeGrafter"/>
</dbReference>
<dbReference type="GO" id="GO:0004038">
    <property type="term" value="F:allantoinase activity"/>
    <property type="evidence" value="ECO:0007669"/>
    <property type="project" value="TreeGrafter"/>
</dbReference>
<dbReference type="Proteomes" id="UP001174909">
    <property type="component" value="Unassembled WGS sequence"/>
</dbReference>
<keyword evidence="3" id="KW-1185">Reference proteome</keyword>
<dbReference type="PANTHER" id="PTHR43668">
    <property type="entry name" value="ALLANTOINASE"/>
    <property type="match status" value="1"/>
</dbReference>
<dbReference type="Pfam" id="PF01979">
    <property type="entry name" value="Amidohydro_1"/>
    <property type="match status" value="1"/>
</dbReference>
<dbReference type="InterPro" id="IPR011059">
    <property type="entry name" value="Metal-dep_hydrolase_composite"/>
</dbReference>
<evidence type="ECO:0000313" key="3">
    <source>
        <dbReference type="Proteomes" id="UP001174909"/>
    </source>
</evidence>
<dbReference type="Gene3D" id="2.30.40.10">
    <property type="entry name" value="Urease, subunit C, domain 1"/>
    <property type="match status" value="1"/>
</dbReference>
<accession>A0AA35R412</accession>
<evidence type="ECO:0000259" key="1">
    <source>
        <dbReference type="Pfam" id="PF01979"/>
    </source>
</evidence>
<dbReference type="InterPro" id="IPR032466">
    <property type="entry name" value="Metal_Hydrolase"/>
</dbReference>
<sequence length="164" mass="18025">MSADLLIKNAKIVTPAGTYEGCVYVEGGRISAITQKAETGAAREIDAGGRFLLPGMVDEHVHMMDPGFTDREDWTTGTEAAARGGITTVIDHHRSEPLVYTREILEEKTAYIDSRSVVDFGQLGGLDVDNLEHLRPMWEGGALGFKGIHVRTARRARFVRGRRS</sequence>